<dbReference type="OrthoDB" id="3563428at2759"/>
<evidence type="ECO:0000256" key="1">
    <source>
        <dbReference type="SAM" id="MobiDB-lite"/>
    </source>
</evidence>
<keyword evidence="3" id="KW-1185">Reference proteome</keyword>
<evidence type="ECO:0000313" key="2">
    <source>
        <dbReference type="EMBL" id="KIN00087.1"/>
    </source>
</evidence>
<dbReference type="AlphaFoldDB" id="A0A0C3HCP4"/>
<protein>
    <recommendedName>
        <fullName evidence="4">Peptidase S1 domain-containing protein</fullName>
    </recommendedName>
</protein>
<name>A0A0C3HCP4_OIDMZ</name>
<organism evidence="2 3">
    <name type="scientific">Oidiodendron maius (strain Zn)</name>
    <dbReference type="NCBI Taxonomy" id="913774"/>
    <lineage>
        <taxon>Eukaryota</taxon>
        <taxon>Fungi</taxon>
        <taxon>Dikarya</taxon>
        <taxon>Ascomycota</taxon>
        <taxon>Pezizomycotina</taxon>
        <taxon>Leotiomycetes</taxon>
        <taxon>Leotiomycetes incertae sedis</taxon>
        <taxon>Myxotrichaceae</taxon>
        <taxon>Oidiodendron</taxon>
    </lineage>
</organism>
<proteinExistence type="predicted"/>
<dbReference type="STRING" id="913774.A0A0C3HCP4"/>
<dbReference type="SUPFAM" id="SSF50494">
    <property type="entry name" value="Trypsin-like serine proteases"/>
    <property type="match status" value="1"/>
</dbReference>
<reference evidence="3" key="2">
    <citation type="submission" date="2015-01" db="EMBL/GenBank/DDBJ databases">
        <title>Evolutionary Origins and Diversification of the Mycorrhizal Mutualists.</title>
        <authorList>
            <consortium name="DOE Joint Genome Institute"/>
            <consortium name="Mycorrhizal Genomics Consortium"/>
            <person name="Kohler A."/>
            <person name="Kuo A."/>
            <person name="Nagy L.G."/>
            <person name="Floudas D."/>
            <person name="Copeland A."/>
            <person name="Barry K.W."/>
            <person name="Cichocki N."/>
            <person name="Veneault-Fourrey C."/>
            <person name="LaButti K."/>
            <person name="Lindquist E.A."/>
            <person name="Lipzen A."/>
            <person name="Lundell T."/>
            <person name="Morin E."/>
            <person name="Murat C."/>
            <person name="Riley R."/>
            <person name="Ohm R."/>
            <person name="Sun H."/>
            <person name="Tunlid A."/>
            <person name="Henrissat B."/>
            <person name="Grigoriev I.V."/>
            <person name="Hibbett D.S."/>
            <person name="Martin F."/>
        </authorList>
    </citation>
    <scope>NUCLEOTIDE SEQUENCE [LARGE SCALE GENOMIC DNA]</scope>
    <source>
        <strain evidence="3">Zn</strain>
    </source>
</reference>
<evidence type="ECO:0008006" key="4">
    <source>
        <dbReference type="Google" id="ProtNLM"/>
    </source>
</evidence>
<sequence>MSGERPVPESEESPTKKHKAPASLISSISSPETAITAPSLKADPDPEPAAKMATNPAAAADPAAFENYYWGLRGNPRLLARSSTQPWIPPMTEWIGFSGRREQVGKVISVVRCHILRERLEHGLRDKILQVLATMNPCRWISVDYIRLGYDRLVEKNNPVVIWVTVEENQVPEAEAQRIVDALIQLCRRVDLPDVEVEMTEGRRATNNEVHERGQPLPMPTEYPHIGASIALDGSTAVGTLGGYVQIDGKIMGITNHHVPFGAYRVEPFPSAEEGSSGKTYTFLQPANADLQRRIKDCEAEIRLKTQRQSTIGYSSSRAEDIKKHQSEVEKLKSWTPERSILGTVWKTSGLRARKAEIERRFRIDWALIKLVNPGRFQDPKNFVNKGPEEFHVSASYIARGMKAAGQTKVDVPGYLKRSLAYDEVQTLQDCAEEEDRKYMVWKFGRSTHYTFGDLGGILSNYMSESGFVSDEQLVIDYDLLETSRPFCAPGDSGSLVWDSDGYVCAMLWGGKAGSNVHYVTPFEYVLEDIRQVCNAKDVKLVVRKEDETDVVFGPPERKKGSLKLGVDNLAAGIETADMLGAESESEP</sequence>
<dbReference type="EMBL" id="KN832877">
    <property type="protein sequence ID" value="KIN00087.1"/>
    <property type="molecule type" value="Genomic_DNA"/>
</dbReference>
<dbReference type="InterPro" id="IPR009003">
    <property type="entry name" value="Peptidase_S1_PA"/>
</dbReference>
<feature type="region of interest" description="Disordered" evidence="1">
    <location>
        <begin position="1"/>
        <end position="57"/>
    </location>
</feature>
<reference evidence="2 3" key="1">
    <citation type="submission" date="2014-04" db="EMBL/GenBank/DDBJ databases">
        <authorList>
            <consortium name="DOE Joint Genome Institute"/>
            <person name="Kuo A."/>
            <person name="Martino E."/>
            <person name="Perotto S."/>
            <person name="Kohler A."/>
            <person name="Nagy L.G."/>
            <person name="Floudas D."/>
            <person name="Copeland A."/>
            <person name="Barry K.W."/>
            <person name="Cichocki N."/>
            <person name="Veneault-Fourrey C."/>
            <person name="LaButti K."/>
            <person name="Lindquist E.A."/>
            <person name="Lipzen A."/>
            <person name="Lundell T."/>
            <person name="Morin E."/>
            <person name="Murat C."/>
            <person name="Sun H."/>
            <person name="Tunlid A."/>
            <person name="Henrissat B."/>
            <person name="Grigoriev I.V."/>
            <person name="Hibbett D.S."/>
            <person name="Martin F."/>
            <person name="Nordberg H.P."/>
            <person name="Cantor M.N."/>
            <person name="Hua S.X."/>
        </authorList>
    </citation>
    <scope>NUCLEOTIDE SEQUENCE [LARGE SCALE GENOMIC DNA]</scope>
    <source>
        <strain evidence="2 3">Zn</strain>
    </source>
</reference>
<gene>
    <name evidence="2" type="ORF">OIDMADRAFT_180371</name>
</gene>
<dbReference type="HOGENOM" id="CLU_463869_0_0_1"/>
<feature type="compositionally biased region" description="Low complexity" evidence="1">
    <location>
        <begin position="21"/>
        <end position="31"/>
    </location>
</feature>
<dbReference type="Proteomes" id="UP000054321">
    <property type="component" value="Unassembled WGS sequence"/>
</dbReference>
<accession>A0A0C3HCP4</accession>
<evidence type="ECO:0000313" key="3">
    <source>
        <dbReference type="Proteomes" id="UP000054321"/>
    </source>
</evidence>
<dbReference type="InParanoid" id="A0A0C3HCP4"/>